<feature type="domain" description="N-acetyltransferase" evidence="1">
    <location>
        <begin position="4"/>
        <end position="167"/>
    </location>
</feature>
<dbReference type="RefSeq" id="WP_203241124.1">
    <property type="nucleotide sequence ID" value="NZ_JAFBRH010000001.1"/>
</dbReference>
<dbReference type="PROSITE" id="PS51186">
    <property type="entry name" value="GNAT"/>
    <property type="match status" value="1"/>
</dbReference>
<dbReference type="GO" id="GO:0016747">
    <property type="term" value="F:acyltransferase activity, transferring groups other than amino-acyl groups"/>
    <property type="evidence" value="ECO:0007669"/>
    <property type="project" value="InterPro"/>
</dbReference>
<accession>A0AAE2VVA6</accession>
<dbReference type="PANTHER" id="PTHR43305:SF1">
    <property type="entry name" value="FAMILY N-ACETYLTRANSFERASE, PUTATIVE (AFU_ORTHOLOGUE AFUA_2G01380)-RELATED"/>
    <property type="match status" value="1"/>
</dbReference>
<dbReference type="InterPro" id="IPR000182">
    <property type="entry name" value="GNAT_dom"/>
</dbReference>
<dbReference type="Proteomes" id="UP000732193">
    <property type="component" value="Unassembled WGS sequence"/>
</dbReference>
<dbReference type="Pfam" id="PF00583">
    <property type="entry name" value="Acetyltransf_1"/>
    <property type="match status" value="1"/>
</dbReference>
<dbReference type="CDD" id="cd04301">
    <property type="entry name" value="NAT_SF"/>
    <property type="match status" value="1"/>
</dbReference>
<dbReference type="AlphaFoldDB" id="A0AAE2VVA6"/>
<evidence type="ECO:0000313" key="2">
    <source>
        <dbReference type="EMBL" id="MBM1712412.1"/>
    </source>
</evidence>
<evidence type="ECO:0000259" key="1">
    <source>
        <dbReference type="PROSITE" id="PS51186"/>
    </source>
</evidence>
<dbReference type="EMBL" id="JAFBRM010000001">
    <property type="protein sequence ID" value="MBM1712412.1"/>
    <property type="molecule type" value="Genomic_DNA"/>
</dbReference>
<dbReference type="Gene3D" id="3.40.630.30">
    <property type="match status" value="1"/>
</dbReference>
<sequence length="171" mass="18632">MSDITLTQATSPADLNAVRDLCWAYRDFLLSNSAIDKEITETFYPAPKYTTLMAQLPELHARPSGIVLLARDADGTALGCGMTHALDDDTSEVKRVFVNDAARGKGVAALICNALITQAKADGFTRIVLDTSKSLHAAQRLYLRLGFTPCGPYQPIPDDVLPELLFYSRAL</sequence>
<dbReference type="InterPro" id="IPR052777">
    <property type="entry name" value="Acetyltransferase_Enz"/>
</dbReference>
<proteinExistence type="predicted"/>
<organism evidence="2 3">
    <name type="scientific">Sulfitobacter geojensis</name>
    <dbReference type="NCBI Taxonomy" id="1342299"/>
    <lineage>
        <taxon>Bacteria</taxon>
        <taxon>Pseudomonadati</taxon>
        <taxon>Pseudomonadota</taxon>
        <taxon>Alphaproteobacteria</taxon>
        <taxon>Rhodobacterales</taxon>
        <taxon>Roseobacteraceae</taxon>
        <taxon>Sulfitobacter</taxon>
    </lineage>
</organism>
<evidence type="ECO:0000313" key="3">
    <source>
        <dbReference type="Proteomes" id="UP000732193"/>
    </source>
</evidence>
<gene>
    <name evidence="2" type="ORF">JQV55_02410</name>
</gene>
<keyword evidence="3" id="KW-1185">Reference proteome</keyword>
<name>A0AAE2VVA6_9RHOB</name>
<comment type="caution">
    <text evidence="2">The sequence shown here is derived from an EMBL/GenBank/DDBJ whole genome shotgun (WGS) entry which is preliminary data.</text>
</comment>
<dbReference type="InterPro" id="IPR016181">
    <property type="entry name" value="Acyl_CoA_acyltransferase"/>
</dbReference>
<protein>
    <submittedName>
        <fullName evidence="2">GNAT family N-acetyltransferase</fullName>
    </submittedName>
</protein>
<reference evidence="2 3" key="1">
    <citation type="submission" date="2021-01" db="EMBL/GenBank/DDBJ databases">
        <title>Diatom-associated Roseobacters Show Island Model of Population Structure.</title>
        <authorList>
            <person name="Qu L."/>
            <person name="Feng X."/>
            <person name="Chen Y."/>
            <person name="Li L."/>
            <person name="Wang X."/>
            <person name="Hu Z."/>
            <person name="Wang H."/>
            <person name="Luo H."/>
        </authorList>
    </citation>
    <scope>NUCLEOTIDE SEQUENCE [LARGE SCALE GENOMIC DNA]</scope>
    <source>
        <strain evidence="2 3">TR60-84</strain>
    </source>
</reference>
<dbReference type="PANTHER" id="PTHR43305">
    <property type="entry name" value="FAMILY N-ACETYLTRANSFERASE, PUTATIVE (AFU_ORTHOLOGUE AFUA_2G01380)-RELATED"/>
    <property type="match status" value="1"/>
</dbReference>
<dbReference type="SUPFAM" id="SSF55729">
    <property type="entry name" value="Acyl-CoA N-acyltransferases (Nat)"/>
    <property type="match status" value="1"/>
</dbReference>